<name>A0A6G5RI79_9ACTN</name>
<dbReference type="Proteomes" id="UP000495940">
    <property type="component" value="Chromosome"/>
</dbReference>
<dbReference type="KEGG" id="shaw:CEB94_25280"/>
<proteinExistence type="predicted"/>
<protein>
    <submittedName>
        <fullName evidence="1">Uncharacterized protein</fullName>
    </submittedName>
</protein>
<reference evidence="1 2" key="1">
    <citation type="submission" date="2017-06" db="EMBL/GenBank/DDBJ databases">
        <title>Complete Genome Sequence of Streptomyces hawaiiensis NRRL 15010 and insights into acyldepsipeptides biosynthesis.</title>
        <authorList>
            <person name="Mariita R.M."/>
            <person name="Sello J.K."/>
        </authorList>
    </citation>
    <scope>NUCLEOTIDE SEQUENCE [LARGE SCALE GENOMIC DNA]</scope>
    <source>
        <strain evidence="1 2">ATCC 12236</strain>
    </source>
</reference>
<gene>
    <name evidence="1" type="ORF">CEB94_25280</name>
</gene>
<evidence type="ECO:0000313" key="1">
    <source>
        <dbReference type="EMBL" id="QCD57793.1"/>
    </source>
</evidence>
<dbReference type="EMBL" id="CP021978">
    <property type="protein sequence ID" value="QCD57793.1"/>
    <property type="molecule type" value="Genomic_DNA"/>
</dbReference>
<keyword evidence="2" id="KW-1185">Reference proteome</keyword>
<sequence>MLAAAPATADDSDSWKRNCSDDTTYKAKVTDHVATTTKESDGDCAGHAWVRIKVQGKWGKWGDSNSTATKRSPIYKIEESEHKDCNCSSANVVTLEP</sequence>
<organism evidence="1 2">
    <name type="scientific">Streptomyces hawaiiensis</name>
    <dbReference type="NCBI Taxonomy" id="67305"/>
    <lineage>
        <taxon>Bacteria</taxon>
        <taxon>Bacillati</taxon>
        <taxon>Actinomycetota</taxon>
        <taxon>Actinomycetes</taxon>
        <taxon>Kitasatosporales</taxon>
        <taxon>Streptomycetaceae</taxon>
        <taxon>Streptomyces</taxon>
    </lineage>
</organism>
<evidence type="ECO:0000313" key="2">
    <source>
        <dbReference type="Proteomes" id="UP000495940"/>
    </source>
</evidence>
<accession>A0A6G5RI79</accession>
<dbReference type="AlphaFoldDB" id="A0A6G5RI79"/>